<keyword evidence="4" id="KW-0597">Phosphoprotein</keyword>
<evidence type="ECO:0000256" key="1">
    <source>
        <dbReference type="ARBA" id="ARBA00004123"/>
    </source>
</evidence>
<dbReference type="Pfam" id="PF19675">
    <property type="entry name" value="ORC3_ins"/>
    <property type="match status" value="1"/>
</dbReference>
<dbReference type="InterPro" id="IPR045663">
    <property type="entry name" value="ORC3_ins"/>
</dbReference>
<feature type="region of interest" description="Disordered" evidence="10">
    <location>
        <begin position="22"/>
        <end position="50"/>
    </location>
</feature>
<evidence type="ECO:0000256" key="4">
    <source>
        <dbReference type="ARBA" id="ARBA00022553"/>
    </source>
</evidence>
<keyword evidence="6" id="KW-0238">DNA-binding</keyword>
<dbReference type="AlphaFoldDB" id="A0A507EB85"/>
<dbReference type="Pfam" id="PF07034">
    <property type="entry name" value="ORC3_N"/>
    <property type="match status" value="1"/>
</dbReference>
<dbReference type="CDD" id="cd20704">
    <property type="entry name" value="Orc3"/>
    <property type="match status" value="2"/>
</dbReference>
<evidence type="ECO:0000256" key="2">
    <source>
        <dbReference type="ARBA" id="ARBA00010977"/>
    </source>
</evidence>
<evidence type="ECO:0000256" key="7">
    <source>
        <dbReference type="ARBA" id="ARBA00023242"/>
    </source>
</evidence>
<dbReference type="GO" id="GO:0006270">
    <property type="term" value="P:DNA replication initiation"/>
    <property type="evidence" value="ECO:0007669"/>
    <property type="project" value="TreeGrafter"/>
</dbReference>
<feature type="compositionally biased region" description="Low complexity" evidence="10">
    <location>
        <begin position="40"/>
        <end position="50"/>
    </location>
</feature>
<evidence type="ECO:0000256" key="5">
    <source>
        <dbReference type="ARBA" id="ARBA00022705"/>
    </source>
</evidence>
<evidence type="ECO:0000256" key="6">
    <source>
        <dbReference type="ARBA" id="ARBA00023125"/>
    </source>
</evidence>
<dbReference type="InterPro" id="IPR020795">
    <property type="entry name" value="ORC3"/>
</dbReference>
<evidence type="ECO:0000256" key="9">
    <source>
        <dbReference type="ARBA" id="ARBA00045241"/>
    </source>
</evidence>
<dbReference type="Pfam" id="PF18137">
    <property type="entry name" value="WHD_ORC"/>
    <property type="match status" value="1"/>
</dbReference>
<comment type="function">
    <text evidence="9">Component of the origin recognition complex (ORC) that binds origins of replication. DNA-binding is ATP-dependent. The specific DNA sequences that define origins of replication have not been identified yet. ORC is required to assemble the pre-replication complex necessary to initiate DNA replication. Binds histone H3 and H4 trimethylation marks H3K9me3, H3K27me3 and H4K20me3.</text>
</comment>
<evidence type="ECO:0000259" key="11">
    <source>
        <dbReference type="Pfam" id="PF07034"/>
    </source>
</evidence>
<evidence type="ECO:0000256" key="8">
    <source>
        <dbReference type="ARBA" id="ARBA00026084"/>
    </source>
</evidence>
<dbReference type="GO" id="GO:0005656">
    <property type="term" value="C:nuclear pre-replicative complex"/>
    <property type="evidence" value="ECO:0007669"/>
    <property type="project" value="TreeGrafter"/>
</dbReference>
<feature type="domain" description="Origin recognition complex subunit 3 winged helix C-terminal" evidence="12">
    <location>
        <begin position="642"/>
        <end position="765"/>
    </location>
</feature>
<evidence type="ECO:0000259" key="12">
    <source>
        <dbReference type="Pfam" id="PF18137"/>
    </source>
</evidence>
<accession>A0A507EB85</accession>
<proteinExistence type="inferred from homology"/>
<feature type="domain" description="Origin recognition complex subunit 3 N-terminal" evidence="11">
    <location>
        <begin position="26"/>
        <end position="372"/>
    </location>
</feature>
<dbReference type="STRING" id="109895.A0A507EB85"/>
<dbReference type="GO" id="GO:0031261">
    <property type="term" value="C:DNA replication preinitiation complex"/>
    <property type="evidence" value="ECO:0007669"/>
    <property type="project" value="TreeGrafter"/>
</dbReference>
<dbReference type="PANTHER" id="PTHR12748:SF0">
    <property type="entry name" value="ORIGIN RECOGNITION COMPLEX SUBUNIT 3"/>
    <property type="match status" value="1"/>
</dbReference>
<keyword evidence="5" id="KW-0235">DNA replication</keyword>
<dbReference type="PANTHER" id="PTHR12748">
    <property type="entry name" value="ORIGIN RECOGNITION COMPLEX SUBUNIT 3"/>
    <property type="match status" value="1"/>
</dbReference>
<keyword evidence="15" id="KW-1185">Reference proteome</keyword>
<comment type="subcellular location">
    <subcellularLocation>
        <location evidence="1">Nucleus</location>
    </subcellularLocation>
</comment>
<evidence type="ECO:0000313" key="14">
    <source>
        <dbReference type="EMBL" id="TPX61349.1"/>
    </source>
</evidence>
<evidence type="ECO:0000256" key="3">
    <source>
        <dbReference type="ARBA" id="ARBA00019085"/>
    </source>
</evidence>
<evidence type="ECO:0000313" key="15">
    <source>
        <dbReference type="Proteomes" id="UP000318582"/>
    </source>
</evidence>
<comment type="subunit">
    <text evidence="8">Component of ORC, a complex composed of at least 6 subunits: ORC1, ORC2, ORC3, ORC4, ORC5 and ORC6. ORC is regulated in a cell-cycle dependent manner. It is sequentially assembled at the exit from anaphase of mitosis and disassembled as cells enter S phase.</text>
</comment>
<name>A0A507EB85_9FUNG</name>
<dbReference type="EMBL" id="QEAQ01000008">
    <property type="protein sequence ID" value="TPX61349.1"/>
    <property type="molecule type" value="Genomic_DNA"/>
</dbReference>
<dbReference type="InterPro" id="IPR045667">
    <property type="entry name" value="ORC3_N"/>
</dbReference>
<reference evidence="14 15" key="1">
    <citation type="journal article" date="2019" name="Sci. Rep.">
        <title>Comparative genomics of chytrid fungi reveal insights into the obligate biotrophic and pathogenic lifestyle of Synchytrium endobioticum.</title>
        <authorList>
            <person name="van de Vossenberg B.T.L.H."/>
            <person name="Warris S."/>
            <person name="Nguyen H.D.T."/>
            <person name="van Gent-Pelzer M.P.E."/>
            <person name="Joly D.L."/>
            <person name="van de Geest H.C."/>
            <person name="Bonants P.J.M."/>
            <person name="Smith D.S."/>
            <person name="Levesque C.A."/>
            <person name="van der Lee T.A.J."/>
        </authorList>
    </citation>
    <scope>NUCLEOTIDE SEQUENCE [LARGE SCALE GENOMIC DNA]</scope>
    <source>
        <strain evidence="14 15">CBS 809.83</strain>
    </source>
</reference>
<protein>
    <recommendedName>
        <fullName evidence="3">Origin recognition complex subunit 3</fullName>
    </recommendedName>
</protein>
<gene>
    <name evidence="14" type="ORF">PhCBS80983_g01183</name>
</gene>
<feature type="domain" description="Origin recognition complex subunit 3 insertion" evidence="13">
    <location>
        <begin position="388"/>
        <end position="628"/>
    </location>
</feature>
<organism evidence="14 15">
    <name type="scientific">Powellomyces hirtus</name>
    <dbReference type="NCBI Taxonomy" id="109895"/>
    <lineage>
        <taxon>Eukaryota</taxon>
        <taxon>Fungi</taxon>
        <taxon>Fungi incertae sedis</taxon>
        <taxon>Chytridiomycota</taxon>
        <taxon>Chytridiomycota incertae sedis</taxon>
        <taxon>Chytridiomycetes</taxon>
        <taxon>Spizellomycetales</taxon>
        <taxon>Powellomycetaceae</taxon>
        <taxon>Powellomyces</taxon>
    </lineage>
</organism>
<evidence type="ECO:0000256" key="10">
    <source>
        <dbReference type="SAM" id="MobiDB-lite"/>
    </source>
</evidence>
<evidence type="ECO:0000259" key="13">
    <source>
        <dbReference type="Pfam" id="PF19675"/>
    </source>
</evidence>
<dbReference type="GO" id="GO:0003688">
    <property type="term" value="F:DNA replication origin binding"/>
    <property type="evidence" value="ECO:0007669"/>
    <property type="project" value="TreeGrafter"/>
</dbReference>
<dbReference type="InterPro" id="IPR040855">
    <property type="entry name" value="ORC_WH_C"/>
</dbReference>
<dbReference type="Proteomes" id="UP000318582">
    <property type="component" value="Unassembled WGS sequence"/>
</dbReference>
<keyword evidence="7" id="KW-0539">Nucleus</keyword>
<comment type="caution">
    <text evidence="14">The sequence shown here is derived from an EMBL/GenBank/DDBJ whole genome shotgun (WGS) entry which is preliminary data.</text>
</comment>
<dbReference type="GO" id="GO:0005664">
    <property type="term" value="C:nuclear origin of replication recognition complex"/>
    <property type="evidence" value="ECO:0007669"/>
    <property type="project" value="InterPro"/>
</dbReference>
<sequence length="768" mass="85897">MAPTVHTTDPMEQIDVGLYLLPPKTTSESKGRKTSKKAKATTADTTSSNDTLRRECDGFQRLYVGRESEAFCRRRHALFKRRWGCMKERIDSILERLNLQAIEQIVNFVRHAHDGGLGLHNPELPTGLIFTGINPHDHERLFTQIAGKLREERASAHSAAVAMLPAAKCTNLKAASRCLIEQFLGAENLLDDEESNEMNVAQETPESTKKCTAKLPNYDLQRLTGWHRLTGGTKTLIVVLPDFECFDVGVLHALIGILSTFHKTIPFVLLFGVATSIETVHQTLSRDDLACLRIEKFKSQQAQECVNVIVQELIVKQPVNVGGVPTAFKLGLEPYRFLVDNFQLHTLSVSSFEQALKYAMMDMYYSSPLCVLMDARSDAPEADVEDDITALSEDHLRDVRMTKSFRRFVDSNLESNPDLAAAVLCDDNSLKQWIRRSLLDLDRFHVRYHAGIQCVVELQNTINSPTFRRTIRNLHLLGLQGDIVETEFMVALLQLLRKKKVAVMQEFLVACLKQLTANAVTQAAFSDEIATINALQIELASFVTSGSDSDDSSGDSDGAADLARSGKRLRPAGRTTNVAKRLKPIVEHVKAGTLQACSKRVTDFLEELFRDCLKSYTEMPLHEPLYYANEGRLKKAFHPQPRAAIQTALGQTQHYLSCTCCPSTNSTATAAGDAISANLQDTSIAYRLYLECGRLINLYDWFVAFGAILEKEKDDGLEGDEGEEDAAHRRQHIQARFVKAIAELQYMGFIKSTTRKTDHVMRLTWGNV</sequence>
<feature type="region of interest" description="Disordered" evidence="10">
    <location>
        <begin position="545"/>
        <end position="567"/>
    </location>
</feature>
<comment type="similarity">
    <text evidence="2">Belongs to the ORC3 family.</text>
</comment>